<evidence type="ECO:0000256" key="4">
    <source>
        <dbReference type="ARBA" id="ARBA00022792"/>
    </source>
</evidence>
<feature type="transmembrane region" description="Helical" evidence="8">
    <location>
        <begin position="51"/>
        <end position="73"/>
    </location>
</feature>
<comment type="caution">
    <text evidence="9">The sequence shown here is derived from an EMBL/GenBank/DDBJ whole genome shotgun (WGS) entry which is preliminary data.</text>
</comment>
<comment type="function">
    <text evidence="8">Essential core component of the TIM22 complex, a complex that mediates the import and insertion of multi-pass transmembrane proteins into the mitochondrial inner membrane. In the TIM22 complex, it constitutes the voltage-activated and signal-gated channel. Forms a twin-pore translocase that uses the membrane potential as external driving force in 2 voltage-dependent steps.</text>
</comment>
<name>A0AAN7U7D1_9MYCE</name>
<keyword evidence="8" id="KW-0811">Translocation</keyword>
<dbReference type="GO" id="GO:0045039">
    <property type="term" value="P:protein insertion into mitochondrial inner membrane"/>
    <property type="evidence" value="ECO:0007669"/>
    <property type="project" value="UniProtKB-UniRule"/>
</dbReference>
<dbReference type="PANTHER" id="PTHR14110">
    <property type="entry name" value="MITOCHONDRIAL IMPORT INNER MEMBRANE TRANSLOCASE SUBUNIT TIM22"/>
    <property type="match status" value="1"/>
</dbReference>
<comment type="subcellular location">
    <subcellularLocation>
        <location evidence="1 8">Mitochondrion inner membrane</location>
        <topology evidence="1 8">Multi-pass membrane protein</topology>
    </subcellularLocation>
</comment>
<dbReference type="GO" id="GO:0008320">
    <property type="term" value="F:protein transmembrane transporter activity"/>
    <property type="evidence" value="ECO:0007669"/>
    <property type="project" value="UniProtKB-UniRule"/>
</dbReference>
<keyword evidence="3 8" id="KW-0812">Transmembrane</keyword>
<gene>
    <name evidence="9" type="ORF">RB653_001430</name>
</gene>
<keyword evidence="8" id="KW-0653">Protein transport</keyword>
<dbReference type="PANTHER" id="PTHR14110:SF0">
    <property type="entry name" value="MITOCHONDRIAL IMPORT INNER MEMBRANE TRANSLOCASE SUBUNIT TIM22"/>
    <property type="match status" value="1"/>
</dbReference>
<evidence type="ECO:0000313" key="9">
    <source>
        <dbReference type="EMBL" id="KAK5581398.1"/>
    </source>
</evidence>
<keyword evidence="4 8" id="KW-0999">Mitochondrion inner membrane</keyword>
<dbReference type="InterPro" id="IPR039175">
    <property type="entry name" value="TIM22"/>
</dbReference>
<evidence type="ECO:0000313" key="10">
    <source>
        <dbReference type="Proteomes" id="UP001344447"/>
    </source>
</evidence>
<dbReference type="GO" id="GO:0042721">
    <property type="term" value="C:TIM22 mitochondrial import inner membrane insertion complex"/>
    <property type="evidence" value="ECO:0007669"/>
    <property type="project" value="UniProtKB-UniRule"/>
</dbReference>
<evidence type="ECO:0000256" key="2">
    <source>
        <dbReference type="ARBA" id="ARBA00008444"/>
    </source>
</evidence>
<comment type="similarity">
    <text evidence="2 8">Belongs to the Tim17/Tim22/Tim23 family.</text>
</comment>
<feature type="transmembrane region" description="Helical" evidence="8">
    <location>
        <begin position="155"/>
        <end position="175"/>
    </location>
</feature>
<dbReference type="Pfam" id="PF02466">
    <property type="entry name" value="Tim17"/>
    <property type="match status" value="1"/>
</dbReference>
<dbReference type="Proteomes" id="UP001344447">
    <property type="component" value="Unassembled WGS sequence"/>
</dbReference>
<organism evidence="9 10">
    <name type="scientific">Dictyostelium firmibasis</name>
    <dbReference type="NCBI Taxonomy" id="79012"/>
    <lineage>
        <taxon>Eukaryota</taxon>
        <taxon>Amoebozoa</taxon>
        <taxon>Evosea</taxon>
        <taxon>Eumycetozoa</taxon>
        <taxon>Dictyostelia</taxon>
        <taxon>Dictyosteliales</taxon>
        <taxon>Dictyosteliaceae</taxon>
        <taxon>Dictyostelium</taxon>
    </lineage>
</organism>
<sequence length="177" mass="19184">MANISDEELKKILSDNAHKFMFAENGVRDFLPNIKNIQPYNEMQYKLMDNCIVHGVRGMVMGGAFGFLFGALFTPNSGFSPEPTTPTPLYRQVLEGFKEQGKNGIRSAKSLSIITLVYTGTECAIEKARGRSDKLNPIYAGCTTGAVFAGRAGPMAAVGGCVGFAVFGMIMDHFMGH</sequence>
<dbReference type="GO" id="GO:0030943">
    <property type="term" value="F:mitochondrion targeting sequence binding"/>
    <property type="evidence" value="ECO:0007669"/>
    <property type="project" value="TreeGrafter"/>
</dbReference>
<evidence type="ECO:0000256" key="6">
    <source>
        <dbReference type="ARBA" id="ARBA00023128"/>
    </source>
</evidence>
<dbReference type="AlphaFoldDB" id="A0AAN7U7D1"/>
<evidence type="ECO:0000256" key="1">
    <source>
        <dbReference type="ARBA" id="ARBA00004448"/>
    </source>
</evidence>
<accession>A0AAN7U7D1</accession>
<evidence type="ECO:0000256" key="7">
    <source>
        <dbReference type="ARBA" id="ARBA00023136"/>
    </source>
</evidence>
<proteinExistence type="inferred from homology"/>
<protein>
    <recommendedName>
        <fullName evidence="8">Mitochondrial import inner membrane translocase subunit TIM22</fullName>
    </recommendedName>
</protein>
<evidence type="ECO:0000256" key="5">
    <source>
        <dbReference type="ARBA" id="ARBA00022989"/>
    </source>
</evidence>
<evidence type="ECO:0000256" key="3">
    <source>
        <dbReference type="ARBA" id="ARBA00022692"/>
    </source>
</evidence>
<evidence type="ECO:0000256" key="8">
    <source>
        <dbReference type="RuleBase" id="RU367038"/>
    </source>
</evidence>
<keyword evidence="10" id="KW-1185">Reference proteome</keyword>
<keyword evidence="8" id="KW-0813">Transport</keyword>
<dbReference type="EMBL" id="JAVFKY010000002">
    <property type="protein sequence ID" value="KAK5581398.1"/>
    <property type="molecule type" value="Genomic_DNA"/>
</dbReference>
<keyword evidence="7 8" id="KW-0472">Membrane</keyword>
<comment type="subunit">
    <text evidence="8">Component of the TIM22 complex.</text>
</comment>
<reference evidence="9 10" key="1">
    <citation type="submission" date="2023-11" db="EMBL/GenBank/DDBJ databases">
        <title>Dfirmibasis_genome.</title>
        <authorList>
            <person name="Edelbroek B."/>
            <person name="Kjellin J."/>
            <person name="Jerlstrom-Hultqvist J."/>
            <person name="Soderbom F."/>
        </authorList>
    </citation>
    <scope>NUCLEOTIDE SEQUENCE [LARGE SCALE GENOMIC DNA]</scope>
    <source>
        <strain evidence="9 10">TNS-C-14</strain>
    </source>
</reference>
<keyword evidence="6 8" id="KW-0496">Mitochondrion</keyword>
<keyword evidence="5 8" id="KW-1133">Transmembrane helix</keyword>